<feature type="signal peptide" evidence="1">
    <location>
        <begin position="1"/>
        <end position="17"/>
    </location>
</feature>
<dbReference type="Gene3D" id="2.60.120.560">
    <property type="entry name" value="Exo-inulinase, domain 1"/>
    <property type="match status" value="1"/>
</dbReference>
<comment type="caution">
    <text evidence="3">The sequence shown here is derived from an EMBL/GenBank/DDBJ whole genome shotgun (WGS) entry which is preliminary data.</text>
</comment>
<keyword evidence="1" id="KW-0732">Signal</keyword>
<organism evidence="3 4">
    <name type="scientific">Luteolibacter soli</name>
    <dbReference type="NCBI Taxonomy" id="3135280"/>
    <lineage>
        <taxon>Bacteria</taxon>
        <taxon>Pseudomonadati</taxon>
        <taxon>Verrucomicrobiota</taxon>
        <taxon>Verrucomicrobiia</taxon>
        <taxon>Verrucomicrobiales</taxon>
        <taxon>Verrucomicrobiaceae</taxon>
        <taxon>Luteolibacter</taxon>
    </lineage>
</organism>
<accession>A0ABU9AYI8</accession>
<keyword evidence="4" id="KW-1185">Reference proteome</keyword>
<evidence type="ECO:0000313" key="4">
    <source>
        <dbReference type="Proteomes" id="UP001371305"/>
    </source>
</evidence>
<gene>
    <name evidence="3" type="ORF">WKV53_16180</name>
</gene>
<dbReference type="Proteomes" id="UP001371305">
    <property type="component" value="Unassembled WGS sequence"/>
</dbReference>
<dbReference type="Pfam" id="PF06439">
    <property type="entry name" value="3keto-disac_hyd"/>
    <property type="match status" value="1"/>
</dbReference>
<evidence type="ECO:0000313" key="3">
    <source>
        <dbReference type="EMBL" id="MEK7952052.1"/>
    </source>
</evidence>
<proteinExistence type="predicted"/>
<name>A0ABU9AYI8_9BACT</name>
<feature type="chain" id="PRO_5047417483" evidence="1">
    <location>
        <begin position="18"/>
        <end position="256"/>
    </location>
</feature>
<reference evidence="3 4" key="1">
    <citation type="submission" date="2024-04" db="EMBL/GenBank/DDBJ databases">
        <title>Luteolibacter sp. isolated from soil.</title>
        <authorList>
            <person name="An J."/>
        </authorList>
    </citation>
    <scope>NUCLEOTIDE SEQUENCE [LARGE SCALE GENOMIC DNA]</scope>
    <source>
        <strain evidence="3 4">Y139</strain>
    </source>
</reference>
<protein>
    <submittedName>
        <fullName evidence="3">DUF1080 domain-containing protein</fullName>
    </submittedName>
</protein>
<evidence type="ECO:0000256" key="1">
    <source>
        <dbReference type="SAM" id="SignalP"/>
    </source>
</evidence>
<dbReference type="EMBL" id="JBBUKT010000006">
    <property type="protein sequence ID" value="MEK7952052.1"/>
    <property type="molecule type" value="Genomic_DNA"/>
</dbReference>
<dbReference type="RefSeq" id="WP_341405810.1">
    <property type="nucleotide sequence ID" value="NZ_JBBUKT010000006.1"/>
</dbReference>
<feature type="domain" description="3-keto-alpha-glucoside-1,2-lyase/3-keto-2-hydroxy-glucal hydratase" evidence="2">
    <location>
        <begin position="22"/>
        <end position="252"/>
    </location>
</feature>
<evidence type="ECO:0000259" key="2">
    <source>
        <dbReference type="Pfam" id="PF06439"/>
    </source>
</evidence>
<dbReference type="InterPro" id="IPR010496">
    <property type="entry name" value="AL/BT2_dom"/>
</dbReference>
<sequence>MKAFLFAVLALLPSLRAADHPWVTLFNGKDLSGWTPKISGHPLGDNAHDTFRVEDGMIKVSYDKYGKFDSQYGHLFSNLAYSHYILRMEYRFEGKMMADAPSYVNLNSGVMIHAQPPQSMGLNQGFPISMEVQFLADEGKGKRSTANVCTPGTHLELDGKKVTQHIVESSAPTFPAGEWVKIEVEVHGNDEVIHRVNGQEVLRYQKPQLDPVCKISPAQPLVDAGAPTMISSGHIALQAEGQGVWFRNIELKQLED</sequence>